<name>A0A0E9N7E1_9BACT</name>
<evidence type="ECO:0000256" key="5">
    <source>
        <dbReference type="ARBA" id="ARBA00023136"/>
    </source>
</evidence>
<evidence type="ECO:0000256" key="1">
    <source>
        <dbReference type="ARBA" id="ARBA00004141"/>
    </source>
</evidence>
<feature type="transmembrane region" description="Helical" evidence="6">
    <location>
        <begin position="199"/>
        <end position="219"/>
    </location>
</feature>
<evidence type="ECO:0000313" key="7">
    <source>
        <dbReference type="EMBL" id="GAO45621.1"/>
    </source>
</evidence>
<gene>
    <name evidence="7" type="ORF">FPE01S_07_00090</name>
</gene>
<keyword evidence="8" id="KW-1185">Reference proteome</keyword>
<evidence type="ECO:0000256" key="4">
    <source>
        <dbReference type="ARBA" id="ARBA00022989"/>
    </source>
</evidence>
<organism evidence="7 8">
    <name type="scientific">Flavihumibacter petaseus NBRC 106054</name>
    <dbReference type="NCBI Taxonomy" id="1220578"/>
    <lineage>
        <taxon>Bacteria</taxon>
        <taxon>Pseudomonadati</taxon>
        <taxon>Bacteroidota</taxon>
        <taxon>Chitinophagia</taxon>
        <taxon>Chitinophagales</taxon>
        <taxon>Chitinophagaceae</taxon>
        <taxon>Flavihumibacter</taxon>
    </lineage>
</organism>
<comment type="caution">
    <text evidence="7">The sequence shown here is derived from an EMBL/GenBank/DDBJ whole genome shotgun (WGS) entry which is preliminary data.</text>
</comment>
<feature type="transmembrane region" description="Helical" evidence="6">
    <location>
        <begin position="265"/>
        <end position="284"/>
    </location>
</feature>
<evidence type="ECO:0000256" key="6">
    <source>
        <dbReference type="SAM" id="Phobius"/>
    </source>
</evidence>
<feature type="transmembrane region" description="Helical" evidence="6">
    <location>
        <begin position="12"/>
        <end position="45"/>
    </location>
</feature>
<dbReference type="EMBL" id="BBWV01000007">
    <property type="protein sequence ID" value="GAO45621.1"/>
    <property type="molecule type" value="Genomic_DNA"/>
</dbReference>
<dbReference type="OrthoDB" id="9773730at2"/>
<dbReference type="PANTHER" id="PTHR21716">
    <property type="entry name" value="TRANSMEMBRANE PROTEIN"/>
    <property type="match status" value="1"/>
</dbReference>
<dbReference type="RefSeq" id="WP_046371642.1">
    <property type="nucleotide sequence ID" value="NZ_BBWV01000007.1"/>
</dbReference>
<feature type="transmembrane region" description="Helical" evidence="6">
    <location>
        <begin position="66"/>
        <end position="87"/>
    </location>
</feature>
<evidence type="ECO:0000313" key="8">
    <source>
        <dbReference type="Proteomes" id="UP000033121"/>
    </source>
</evidence>
<comment type="subcellular location">
    <subcellularLocation>
        <location evidence="1">Membrane</location>
        <topology evidence="1">Multi-pass membrane protein</topology>
    </subcellularLocation>
</comment>
<evidence type="ECO:0000256" key="2">
    <source>
        <dbReference type="ARBA" id="ARBA00009773"/>
    </source>
</evidence>
<dbReference type="Proteomes" id="UP000033121">
    <property type="component" value="Unassembled WGS sequence"/>
</dbReference>
<evidence type="ECO:0000256" key="3">
    <source>
        <dbReference type="ARBA" id="ARBA00022692"/>
    </source>
</evidence>
<feature type="transmembrane region" description="Helical" evidence="6">
    <location>
        <begin position="225"/>
        <end position="253"/>
    </location>
</feature>
<proteinExistence type="inferred from homology"/>
<keyword evidence="5 6" id="KW-0472">Membrane</keyword>
<comment type="similarity">
    <text evidence="2">Belongs to the autoinducer-2 exporter (AI-2E) (TC 2.A.86) family.</text>
</comment>
<dbReference type="AlphaFoldDB" id="A0A0E9N7E1"/>
<keyword evidence="3 6" id="KW-0812">Transmembrane</keyword>
<dbReference type="InterPro" id="IPR002549">
    <property type="entry name" value="AI-2E-like"/>
</dbReference>
<sequence>MPTSFHDRLRQLSLLAIILLLIFLLFHSLSVFLPGILGAVTLYILSRKRYFHLIMIEKWRKGWTAGLFLLFYLIILGVPIYIVIALLQPKVHEFLTNPQQYVDMFKNAVETIEKRYNYDVMGPNTLNAIFEKISTIVPRLLNSTTNILFNLAIMLFLLYYLLINGQEIEKYSRKITPLKARNIDLLVTETQNNIKANAIGIPLISIIQGMTAMLGYYIFGVPEFAIWGVLTGLFAFFPMVGTMIIWVPVVVFMYASGETWPATGVLLYSLLVTGNVDTLARMTLLKRIGNVHPVVTILGVISGLSLFGFIGLIFGPLLINYIIVLFQIYLNEFVPGFEDEDVTDKVSH</sequence>
<dbReference type="Pfam" id="PF01594">
    <property type="entry name" value="AI-2E_transport"/>
    <property type="match status" value="1"/>
</dbReference>
<feature type="transmembrane region" description="Helical" evidence="6">
    <location>
        <begin position="147"/>
        <end position="163"/>
    </location>
</feature>
<dbReference type="STRING" id="1220578.FPE01S_07_00090"/>
<accession>A0A0E9N7E1</accession>
<dbReference type="GO" id="GO:0016020">
    <property type="term" value="C:membrane"/>
    <property type="evidence" value="ECO:0007669"/>
    <property type="project" value="UniProtKB-SubCell"/>
</dbReference>
<reference evidence="7 8" key="1">
    <citation type="submission" date="2015-04" db="EMBL/GenBank/DDBJ databases">
        <title>Whole genome shotgun sequence of Flavihumibacter petaseus NBRC 106054.</title>
        <authorList>
            <person name="Miyazawa S."/>
            <person name="Hosoyama A."/>
            <person name="Hashimoto M."/>
            <person name="Noguchi M."/>
            <person name="Tsuchikane K."/>
            <person name="Ohji S."/>
            <person name="Yamazoe A."/>
            <person name="Ichikawa N."/>
            <person name="Kimura A."/>
            <person name="Fujita N."/>
        </authorList>
    </citation>
    <scope>NUCLEOTIDE SEQUENCE [LARGE SCALE GENOMIC DNA]</scope>
    <source>
        <strain evidence="7 8">NBRC 106054</strain>
    </source>
</reference>
<keyword evidence="4 6" id="KW-1133">Transmembrane helix</keyword>
<feature type="transmembrane region" description="Helical" evidence="6">
    <location>
        <begin position="296"/>
        <end position="323"/>
    </location>
</feature>
<evidence type="ECO:0008006" key="9">
    <source>
        <dbReference type="Google" id="ProtNLM"/>
    </source>
</evidence>
<dbReference type="PANTHER" id="PTHR21716:SF4">
    <property type="entry name" value="TRANSMEMBRANE PROTEIN 245"/>
    <property type="match status" value="1"/>
</dbReference>
<protein>
    <recommendedName>
        <fullName evidence="9">AI-2E family transporter</fullName>
    </recommendedName>
</protein>